<protein>
    <submittedName>
        <fullName evidence="1">CLUMA_CG019282, isoform A</fullName>
    </submittedName>
</protein>
<dbReference type="Proteomes" id="UP000183832">
    <property type="component" value="Unassembled WGS sequence"/>
</dbReference>
<evidence type="ECO:0000313" key="2">
    <source>
        <dbReference type="Proteomes" id="UP000183832"/>
    </source>
</evidence>
<organism evidence="1 2">
    <name type="scientific">Clunio marinus</name>
    <dbReference type="NCBI Taxonomy" id="568069"/>
    <lineage>
        <taxon>Eukaryota</taxon>
        <taxon>Metazoa</taxon>
        <taxon>Ecdysozoa</taxon>
        <taxon>Arthropoda</taxon>
        <taxon>Hexapoda</taxon>
        <taxon>Insecta</taxon>
        <taxon>Pterygota</taxon>
        <taxon>Neoptera</taxon>
        <taxon>Endopterygota</taxon>
        <taxon>Diptera</taxon>
        <taxon>Nematocera</taxon>
        <taxon>Chironomoidea</taxon>
        <taxon>Chironomidae</taxon>
        <taxon>Clunio</taxon>
    </lineage>
</organism>
<sequence length="59" mass="6707">MDSNGDVMKHGESIKLVTSLRTSCHKTSHQSNKISNDDDLRVKNKTNIYLNWNAENSKC</sequence>
<dbReference type="AlphaFoldDB" id="A0A1J1J492"/>
<accession>A0A1J1J492</accession>
<keyword evidence="2" id="KW-1185">Reference proteome</keyword>
<gene>
    <name evidence="1" type="ORF">CLUMA_CG019282</name>
</gene>
<evidence type="ECO:0000313" key="1">
    <source>
        <dbReference type="EMBL" id="CRL06294.1"/>
    </source>
</evidence>
<reference evidence="1 2" key="1">
    <citation type="submission" date="2015-04" db="EMBL/GenBank/DDBJ databases">
        <authorList>
            <person name="Syromyatnikov M.Y."/>
            <person name="Popov V.N."/>
        </authorList>
    </citation>
    <scope>NUCLEOTIDE SEQUENCE [LARGE SCALE GENOMIC DNA]</scope>
</reference>
<name>A0A1J1J492_9DIPT</name>
<dbReference type="EMBL" id="CVRI01000066">
    <property type="protein sequence ID" value="CRL06294.1"/>
    <property type="molecule type" value="Genomic_DNA"/>
</dbReference>
<proteinExistence type="predicted"/>